<dbReference type="Gene3D" id="1.10.10.10">
    <property type="entry name" value="Winged helix-like DNA-binding domain superfamily/Winged helix DNA-binding domain"/>
    <property type="match status" value="1"/>
</dbReference>
<organism evidence="2 3">
    <name type="scientific">Pseudonocardia kongjuensis</name>
    <dbReference type="NCBI Taxonomy" id="102227"/>
    <lineage>
        <taxon>Bacteria</taxon>
        <taxon>Bacillati</taxon>
        <taxon>Actinomycetota</taxon>
        <taxon>Actinomycetes</taxon>
        <taxon>Pseudonocardiales</taxon>
        <taxon>Pseudonocardiaceae</taxon>
        <taxon>Pseudonocardia</taxon>
    </lineage>
</organism>
<name>A0ABP4IIC3_9PSEU</name>
<evidence type="ECO:0000256" key="1">
    <source>
        <dbReference type="SAM" id="MobiDB-lite"/>
    </source>
</evidence>
<keyword evidence="3" id="KW-1185">Reference proteome</keyword>
<dbReference type="InterPro" id="IPR036390">
    <property type="entry name" value="WH_DNA-bd_sf"/>
</dbReference>
<reference evidence="3" key="1">
    <citation type="journal article" date="2019" name="Int. J. Syst. Evol. Microbiol.">
        <title>The Global Catalogue of Microorganisms (GCM) 10K type strain sequencing project: providing services to taxonomists for standard genome sequencing and annotation.</title>
        <authorList>
            <consortium name="The Broad Institute Genomics Platform"/>
            <consortium name="The Broad Institute Genome Sequencing Center for Infectious Disease"/>
            <person name="Wu L."/>
            <person name="Ma J."/>
        </authorList>
    </citation>
    <scope>NUCLEOTIDE SEQUENCE [LARGE SCALE GENOMIC DNA]</scope>
    <source>
        <strain evidence="3">JCM 11896</strain>
    </source>
</reference>
<proteinExistence type="predicted"/>
<protein>
    <submittedName>
        <fullName evidence="2">Helix-turn-helix domain-containing protein</fullName>
    </submittedName>
</protein>
<comment type="caution">
    <text evidence="2">The sequence shown here is derived from an EMBL/GenBank/DDBJ whole genome shotgun (WGS) entry which is preliminary data.</text>
</comment>
<gene>
    <name evidence="2" type="ORF">GCM10009613_24850</name>
</gene>
<sequence length="209" mass="23382">MPREPYTLTDPARLRALSHPLRVELLEVIGLERSATATRCAELTGQSVASCAYHLGILAKYGFVEPADGGRGREKPWQLVTYGQTWGIEDDMEPETAMASETLSEIYIDRAAEKMKRWHRRSSQEAAPWRHAAGFWAGTTWLTAEEMADLTEQFGTLLRRYEERVHDPGTRPAGARPAEVFLSTWLPHPPDYSAPGQATTTEDAHEDSS</sequence>
<evidence type="ECO:0000313" key="2">
    <source>
        <dbReference type="EMBL" id="GAA1388053.1"/>
    </source>
</evidence>
<dbReference type="RefSeq" id="WP_344021672.1">
    <property type="nucleotide sequence ID" value="NZ_BAAAJK010000007.1"/>
</dbReference>
<dbReference type="Proteomes" id="UP001501414">
    <property type="component" value="Unassembled WGS sequence"/>
</dbReference>
<dbReference type="EMBL" id="BAAAJK010000007">
    <property type="protein sequence ID" value="GAA1388053.1"/>
    <property type="molecule type" value="Genomic_DNA"/>
</dbReference>
<accession>A0ABP4IIC3</accession>
<dbReference type="SUPFAM" id="SSF46785">
    <property type="entry name" value="Winged helix' DNA-binding domain"/>
    <property type="match status" value="1"/>
</dbReference>
<dbReference type="CDD" id="cd00090">
    <property type="entry name" value="HTH_ARSR"/>
    <property type="match status" value="1"/>
</dbReference>
<feature type="region of interest" description="Disordered" evidence="1">
    <location>
        <begin position="184"/>
        <end position="209"/>
    </location>
</feature>
<evidence type="ECO:0000313" key="3">
    <source>
        <dbReference type="Proteomes" id="UP001501414"/>
    </source>
</evidence>
<dbReference type="InterPro" id="IPR036388">
    <property type="entry name" value="WH-like_DNA-bd_sf"/>
</dbReference>
<dbReference type="InterPro" id="IPR011991">
    <property type="entry name" value="ArsR-like_HTH"/>
</dbReference>